<organism evidence="4 5">
    <name type="scientific">Oceanobacillus kapialis</name>
    <dbReference type="NCBI Taxonomy" id="481353"/>
    <lineage>
        <taxon>Bacteria</taxon>
        <taxon>Bacillati</taxon>
        <taxon>Bacillota</taxon>
        <taxon>Bacilli</taxon>
        <taxon>Bacillales</taxon>
        <taxon>Bacillaceae</taxon>
        <taxon>Oceanobacillus</taxon>
    </lineage>
</organism>
<dbReference type="Pfam" id="PF05065">
    <property type="entry name" value="Phage_capsid"/>
    <property type="match status" value="1"/>
</dbReference>
<reference evidence="5" key="1">
    <citation type="journal article" date="2019" name="Int. J. Syst. Evol. Microbiol.">
        <title>The Global Catalogue of Microorganisms (GCM) 10K type strain sequencing project: providing services to taxonomists for standard genome sequencing and annotation.</title>
        <authorList>
            <consortium name="The Broad Institute Genomics Platform"/>
            <consortium name="The Broad Institute Genome Sequencing Center for Infectious Disease"/>
            <person name="Wu L."/>
            <person name="Ma J."/>
        </authorList>
    </citation>
    <scope>NUCLEOTIDE SEQUENCE [LARGE SCALE GENOMIC DNA]</scope>
    <source>
        <strain evidence="5">TISTR 1858</strain>
    </source>
</reference>
<dbReference type="InterPro" id="IPR054612">
    <property type="entry name" value="Phage_capsid-like_C"/>
</dbReference>
<feature type="region of interest" description="Disordered" evidence="2">
    <location>
        <begin position="52"/>
        <end position="142"/>
    </location>
</feature>
<dbReference type="NCBIfam" id="TIGR01554">
    <property type="entry name" value="major_cap_HK97"/>
    <property type="match status" value="1"/>
</dbReference>
<dbReference type="Gene3D" id="3.30.2400.10">
    <property type="entry name" value="Major capsid protein gp5"/>
    <property type="match status" value="1"/>
</dbReference>
<evidence type="ECO:0000313" key="5">
    <source>
        <dbReference type="Proteomes" id="UP001597451"/>
    </source>
</evidence>
<evidence type="ECO:0000259" key="3">
    <source>
        <dbReference type="Pfam" id="PF05065"/>
    </source>
</evidence>
<evidence type="ECO:0000256" key="2">
    <source>
        <dbReference type="SAM" id="MobiDB-lite"/>
    </source>
</evidence>
<name>A0ABW5PZF0_9BACI</name>
<dbReference type="RefSeq" id="WP_379561471.1">
    <property type="nucleotide sequence ID" value="NZ_JBHUMX010000019.1"/>
</dbReference>
<accession>A0ABW5PZF0</accession>
<comment type="subcellular location">
    <subcellularLocation>
        <location evidence="1">Virion</location>
    </subcellularLocation>
</comment>
<sequence length="466" mass="51572">MNRKQLLALQKRTKARLTELRSKLEKNEVRADDLESVKTEVEELAESAQAIADALANLSDDDLGEGEGSKSEEDNDEDRDGEEEDEEERSDEEGEEERDREGEGDDSGEERSGIPTEQRNSIMSKIGNSLSTRGHKSSKTKEKELRSAFANFVVGKISEAEARSLGVEVGNGSVTIPEVIASEVITYAQEENLLRKYGSRHKTKGDVKYPVLVKKAEANVNKKERAAGNEIPETGIEFDEILLDPAEFDALATVTKKLLKMSGAPIEDIVIEELKKAYVRKETRYMFNGDDAGNENPGALAKKAVAYYETESVDINAAGFSQKLYDQLVNLKGQPVTEVLKKSMWIINRAALTTLEKMTDTTGKPLLHEVSDGVGYKLLGHKVDFTDAADGTDPTKPVFYFGDFKTFHIQDVIGAMELQKLVEKYSGTNKVGFQIYNLLDGQLVYSPFEPSVYRYEVGATDPNTGA</sequence>
<comment type="caution">
    <text evidence="4">The sequence shown here is derived from an EMBL/GenBank/DDBJ whole genome shotgun (WGS) entry which is preliminary data.</text>
</comment>
<dbReference type="EMBL" id="JBHUMX010000019">
    <property type="protein sequence ID" value="MFD2628731.1"/>
    <property type="molecule type" value="Genomic_DNA"/>
</dbReference>
<dbReference type="SUPFAM" id="SSF56563">
    <property type="entry name" value="Major capsid protein gp5"/>
    <property type="match status" value="1"/>
</dbReference>
<dbReference type="InterPro" id="IPR024455">
    <property type="entry name" value="Phage_capsid"/>
</dbReference>
<proteinExistence type="predicted"/>
<evidence type="ECO:0000313" key="4">
    <source>
        <dbReference type="EMBL" id="MFD2628731.1"/>
    </source>
</evidence>
<feature type="compositionally biased region" description="Polar residues" evidence="2">
    <location>
        <begin position="115"/>
        <end position="132"/>
    </location>
</feature>
<protein>
    <submittedName>
        <fullName evidence="4">Phage major capsid protein</fullName>
    </submittedName>
</protein>
<gene>
    <name evidence="4" type="ORF">ACFSUN_08010</name>
</gene>
<feature type="compositionally biased region" description="Acidic residues" evidence="2">
    <location>
        <begin position="73"/>
        <end position="108"/>
    </location>
</feature>
<keyword evidence="5" id="KW-1185">Reference proteome</keyword>
<dbReference type="Gene3D" id="3.30.2320.10">
    <property type="entry name" value="hypothetical protein PF0899 domain"/>
    <property type="match status" value="1"/>
</dbReference>
<dbReference type="Proteomes" id="UP001597451">
    <property type="component" value="Unassembled WGS sequence"/>
</dbReference>
<evidence type="ECO:0000256" key="1">
    <source>
        <dbReference type="ARBA" id="ARBA00004328"/>
    </source>
</evidence>
<feature type="domain" description="Phage capsid-like C-terminal" evidence="3">
    <location>
        <begin position="172"/>
        <end position="445"/>
    </location>
</feature>